<reference evidence="6" key="1">
    <citation type="submission" date="2007-04" db="EMBL/GenBank/DDBJ databases">
        <title>Annotation of Pediculus humanus corporis strain USDA.</title>
        <authorList>
            <person name="Kirkness E."/>
            <person name="Hannick L."/>
            <person name="Hass B."/>
            <person name="Bruggner R."/>
            <person name="Lawson D."/>
            <person name="Bidwell S."/>
            <person name="Joardar V."/>
            <person name="Caler E."/>
            <person name="Walenz B."/>
            <person name="Inman J."/>
            <person name="Schobel S."/>
            <person name="Galinsky K."/>
            <person name="Amedeo P."/>
            <person name="Strausberg R."/>
        </authorList>
    </citation>
    <scope>NUCLEOTIDE SEQUENCE</scope>
    <source>
        <strain evidence="6">USDA</strain>
    </source>
</reference>
<name>E0W0P7_PEDHC</name>
<dbReference type="InParanoid" id="E0W0P7"/>
<dbReference type="EMBL" id="AAZO01006815">
    <property type="status" value="NOT_ANNOTATED_CDS"/>
    <property type="molecule type" value="Genomic_DNA"/>
</dbReference>
<dbReference type="RefSeq" id="XP_002431941.1">
    <property type="nucleotide sequence ID" value="XM_002431896.1"/>
</dbReference>
<evidence type="ECO:0000256" key="2">
    <source>
        <dbReference type="ARBA" id="ARBA00022833"/>
    </source>
</evidence>
<keyword evidence="8" id="KW-1185">Reference proteome</keyword>
<dbReference type="Proteomes" id="UP000009046">
    <property type="component" value="Unassembled WGS sequence"/>
</dbReference>
<dbReference type="Pfam" id="PF13639">
    <property type="entry name" value="zf-RING_2"/>
    <property type="match status" value="1"/>
</dbReference>
<dbReference type="CTD" id="8234722"/>
<dbReference type="PANTHER" id="PTHR46569">
    <property type="entry name" value="E3 UBIQUITIN-PROTEIN LIGASE TRAIP"/>
    <property type="match status" value="1"/>
</dbReference>
<protein>
    <submittedName>
        <fullName evidence="6 7">TRAF-interacting protein, putative</fullName>
    </submittedName>
</protein>
<reference evidence="7" key="3">
    <citation type="submission" date="2021-02" db="UniProtKB">
        <authorList>
            <consortium name="EnsemblMetazoa"/>
        </authorList>
    </citation>
    <scope>IDENTIFICATION</scope>
    <source>
        <strain evidence="7">USDA</strain>
    </source>
</reference>
<evidence type="ECO:0000313" key="7">
    <source>
        <dbReference type="EnsemblMetazoa" id="PHUM561390-PA"/>
    </source>
</evidence>
<dbReference type="GeneID" id="8234722"/>
<dbReference type="eggNOG" id="KOG0827">
    <property type="taxonomic scope" value="Eukaryota"/>
</dbReference>
<dbReference type="HOGENOM" id="CLU_781448_0_0_1"/>
<evidence type="ECO:0000256" key="3">
    <source>
        <dbReference type="PROSITE-ProRule" id="PRU00175"/>
    </source>
</evidence>
<evidence type="ECO:0000256" key="4">
    <source>
        <dbReference type="SAM" id="Coils"/>
    </source>
</evidence>
<dbReference type="GO" id="GO:0008270">
    <property type="term" value="F:zinc ion binding"/>
    <property type="evidence" value="ECO:0007669"/>
    <property type="project" value="UniProtKB-KW"/>
</dbReference>
<feature type="coiled-coil region" evidence="4">
    <location>
        <begin position="68"/>
        <end position="161"/>
    </location>
</feature>
<evidence type="ECO:0000313" key="8">
    <source>
        <dbReference type="Proteomes" id="UP000009046"/>
    </source>
</evidence>
<evidence type="ECO:0000256" key="1">
    <source>
        <dbReference type="ARBA" id="ARBA00022771"/>
    </source>
</evidence>
<dbReference type="OrthoDB" id="8062037at2759"/>
<gene>
    <name evidence="7" type="primary">8234722</name>
    <name evidence="6" type="ORF">Phum_PHUM561390</name>
</gene>
<dbReference type="InterPro" id="IPR013083">
    <property type="entry name" value="Znf_RING/FYVE/PHD"/>
</dbReference>
<reference evidence="6" key="2">
    <citation type="submission" date="2007-04" db="EMBL/GenBank/DDBJ databases">
        <title>The genome of the human body louse.</title>
        <authorList>
            <consortium name="The Human Body Louse Genome Consortium"/>
            <person name="Kirkness E."/>
            <person name="Walenz B."/>
            <person name="Hass B."/>
            <person name="Bruggner R."/>
            <person name="Strausberg R."/>
        </authorList>
    </citation>
    <scope>NUCLEOTIDE SEQUENCE</scope>
    <source>
        <strain evidence="6">USDA</strain>
    </source>
</reference>
<dbReference type="Gene3D" id="3.30.40.10">
    <property type="entry name" value="Zinc/RING finger domain, C3HC4 (zinc finger)"/>
    <property type="match status" value="1"/>
</dbReference>
<dbReference type="VEuPathDB" id="VectorBase:PHUM561390"/>
<dbReference type="PROSITE" id="PS50089">
    <property type="entry name" value="ZF_RING_2"/>
    <property type="match status" value="1"/>
</dbReference>
<dbReference type="OMA" id="RSKYIQP"/>
<evidence type="ECO:0000259" key="5">
    <source>
        <dbReference type="PROSITE" id="PS50089"/>
    </source>
</evidence>
<sequence>MRIFCSICKDIFIPDSDIYATNCGHLYHGSCIFRWCESHNSCPQCRSAQKLQPIKIFLDVEKGNGPDVSVLEHQIEILNNELRAKDLENKELIKNGKKFEKTISCLEECTAGYKVKNDMLKSSIKALKEQIAALTKKSEKSQELKNDFKILQNKLKNYESLNTILNSSSYEVEKFVKETPVTEFGIRQLSIYVSALKDKTEKDRRKLLELNAEKEELQRALEQERLKISSYKQNSDLEKLETMKSFKENSEKLSKKYKISEVKSKDCRKRSNLSVDFSSVQEKKIKKVLSDSSQSKICKKKSNWEEFLAAGTSKQLDLSKNEPLQVKSIKFELVYSGMGGSKKLSLGSISKSEEI</sequence>
<organism>
    <name type="scientific">Pediculus humanus subsp. corporis</name>
    <name type="common">Body louse</name>
    <dbReference type="NCBI Taxonomy" id="121224"/>
    <lineage>
        <taxon>Eukaryota</taxon>
        <taxon>Metazoa</taxon>
        <taxon>Ecdysozoa</taxon>
        <taxon>Arthropoda</taxon>
        <taxon>Hexapoda</taxon>
        <taxon>Insecta</taxon>
        <taxon>Pterygota</taxon>
        <taxon>Neoptera</taxon>
        <taxon>Paraneoptera</taxon>
        <taxon>Psocodea</taxon>
        <taxon>Troctomorpha</taxon>
        <taxon>Phthiraptera</taxon>
        <taxon>Anoplura</taxon>
        <taxon>Pediculidae</taxon>
        <taxon>Pediculus</taxon>
    </lineage>
</organism>
<dbReference type="GO" id="GO:0031297">
    <property type="term" value="P:replication fork processing"/>
    <property type="evidence" value="ECO:0007669"/>
    <property type="project" value="TreeGrafter"/>
</dbReference>
<dbReference type="EMBL" id="DS235862">
    <property type="protein sequence ID" value="EEB19203.1"/>
    <property type="molecule type" value="Genomic_DNA"/>
</dbReference>
<evidence type="ECO:0000313" key="6">
    <source>
        <dbReference type="EMBL" id="EEB19203.1"/>
    </source>
</evidence>
<dbReference type="EnsemblMetazoa" id="PHUM561390-RA">
    <property type="protein sequence ID" value="PHUM561390-PA"/>
    <property type="gene ID" value="PHUM561390"/>
</dbReference>
<keyword evidence="2" id="KW-0862">Zinc</keyword>
<dbReference type="InterPro" id="IPR052639">
    <property type="entry name" value="TRAIP_ubiq-protein_ligase"/>
</dbReference>
<dbReference type="AlphaFoldDB" id="E0W0P7"/>
<feature type="coiled-coil region" evidence="4">
    <location>
        <begin position="193"/>
        <end position="234"/>
    </location>
</feature>
<accession>E0W0P7</accession>
<keyword evidence="1 3" id="KW-0479">Metal-binding</keyword>
<dbReference type="GO" id="GO:0016567">
    <property type="term" value="P:protein ubiquitination"/>
    <property type="evidence" value="ECO:0007669"/>
    <property type="project" value="TreeGrafter"/>
</dbReference>
<dbReference type="KEGG" id="phu:Phum_PHUM561390"/>
<dbReference type="GO" id="GO:0061630">
    <property type="term" value="F:ubiquitin protein ligase activity"/>
    <property type="evidence" value="ECO:0007669"/>
    <property type="project" value="TreeGrafter"/>
</dbReference>
<keyword evidence="1 3" id="KW-0863">Zinc-finger</keyword>
<feature type="domain" description="RING-type" evidence="5">
    <location>
        <begin position="5"/>
        <end position="46"/>
    </location>
</feature>
<dbReference type="STRING" id="121224.E0W0P7"/>
<dbReference type="SUPFAM" id="SSF57850">
    <property type="entry name" value="RING/U-box"/>
    <property type="match status" value="1"/>
</dbReference>
<proteinExistence type="predicted"/>
<dbReference type="InterPro" id="IPR001841">
    <property type="entry name" value="Znf_RING"/>
</dbReference>
<dbReference type="SMART" id="SM00184">
    <property type="entry name" value="RING"/>
    <property type="match status" value="1"/>
</dbReference>
<dbReference type="GO" id="GO:0005634">
    <property type="term" value="C:nucleus"/>
    <property type="evidence" value="ECO:0007669"/>
    <property type="project" value="TreeGrafter"/>
</dbReference>
<keyword evidence="4" id="KW-0175">Coiled coil</keyword>
<dbReference type="PANTHER" id="PTHR46569:SF1">
    <property type="entry name" value="E3 UBIQUITIN-PROTEIN LIGASE RFWD3-RELATED"/>
    <property type="match status" value="1"/>
</dbReference>
<dbReference type="GO" id="GO:0090734">
    <property type="term" value="C:site of DNA damage"/>
    <property type="evidence" value="ECO:0007669"/>
    <property type="project" value="TreeGrafter"/>
</dbReference>